<sequence>MTREEYIKAILRAARLPRSVKRRLRADLLTDVNARLDSGETMEQVAAAMGKPAEVAAELSENYAPRPRTRGEKLLLAAIVLLAALLLGVLGWQLVYSTLLGDLLSLLAGSGAPAGGFGGAGVIGGADGPTAIYISAAPGLWALAAPLTLLVLLTVCAALYLRARKRP</sequence>
<dbReference type="AlphaFoldDB" id="A0A923I8Z2"/>
<protein>
    <recommendedName>
        <fullName evidence="4">DUF1700 domain-containing protein</fullName>
    </recommendedName>
</protein>
<evidence type="ECO:0000313" key="3">
    <source>
        <dbReference type="Proteomes" id="UP000659630"/>
    </source>
</evidence>
<dbReference type="RefSeq" id="WP_186887396.1">
    <property type="nucleotide sequence ID" value="NZ_JACONZ010000002.1"/>
</dbReference>
<dbReference type="Pfam" id="PF22564">
    <property type="entry name" value="HAAS"/>
    <property type="match status" value="1"/>
</dbReference>
<evidence type="ECO:0008006" key="4">
    <source>
        <dbReference type="Google" id="ProtNLM"/>
    </source>
</evidence>
<dbReference type="Proteomes" id="UP000659630">
    <property type="component" value="Unassembled WGS sequence"/>
</dbReference>
<feature type="transmembrane region" description="Helical" evidence="1">
    <location>
        <begin position="74"/>
        <end position="95"/>
    </location>
</feature>
<proteinExistence type="predicted"/>
<evidence type="ECO:0000256" key="1">
    <source>
        <dbReference type="SAM" id="Phobius"/>
    </source>
</evidence>
<evidence type="ECO:0000313" key="2">
    <source>
        <dbReference type="EMBL" id="MBC5581021.1"/>
    </source>
</evidence>
<keyword evidence="1" id="KW-0812">Transmembrane</keyword>
<reference evidence="2" key="1">
    <citation type="submission" date="2020-08" db="EMBL/GenBank/DDBJ databases">
        <title>Genome public.</title>
        <authorList>
            <person name="Liu C."/>
            <person name="Sun Q."/>
        </authorList>
    </citation>
    <scope>NUCLEOTIDE SEQUENCE</scope>
    <source>
        <strain evidence="2">BX8</strain>
    </source>
</reference>
<keyword evidence="3" id="KW-1185">Reference proteome</keyword>
<accession>A0A923I8Z2</accession>
<keyword evidence="1" id="KW-1133">Transmembrane helix</keyword>
<organism evidence="2 3">
    <name type="scientific">Anaerofilum hominis</name>
    <dbReference type="NCBI Taxonomy" id="2763016"/>
    <lineage>
        <taxon>Bacteria</taxon>
        <taxon>Bacillati</taxon>
        <taxon>Bacillota</taxon>
        <taxon>Clostridia</taxon>
        <taxon>Eubacteriales</taxon>
        <taxon>Oscillospiraceae</taxon>
        <taxon>Anaerofilum</taxon>
    </lineage>
</organism>
<dbReference type="EMBL" id="JACONZ010000002">
    <property type="protein sequence ID" value="MBC5581021.1"/>
    <property type="molecule type" value="Genomic_DNA"/>
</dbReference>
<comment type="caution">
    <text evidence="2">The sequence shown here is derived from an EMBL/GenBank/DDBJ whole genome shotgun (WGS) entry which is preliminary data.</text>
</comment>
<gene>
    <name evidence="2" type="ORF">H8S23_05840</name>
</gene>
<name>A0A923I8Z2_9FIRM</name>
<feature type="transmembrane region" description="Helical" evidence="1">
    <location>
        <begin position="140"/>
        <end position="161"/>
    </location>
</feature>
<keyword evidence="1" id="KW-0472">Membrane</keyword>